<dbReference type="PANTHER" id="PTHR43372:SF4">
    <property type="entry name" value="FATTY-ACID AMIDE HYDROLASE 2"/>
    <property type="match status" value="1"/>
</dbReference>
<gene>
    <name evidence="2" type="ORF">MXMO3_00778</name>
</gene>
<proteinExistence type="predicted"/>
<dbReference type="InterPro" id="IPR023631">
    <property type="entry name" value="Amidase_dom"/>
</dbReference>
<dbReference type="Proteomes" id="UP000258927">
    <property type="component" value="Chromosome"/>
</dbReference>
<reference evidence="2 3" key="1">
    <citation type="submission" date="2017-05" db="EMBL/GenBank/DDBJ databases">
        <title>Genome Analysis of Maritalea myrionectae HL2708#5.</title>
        <authorList>
            <consortium name="Cotde Inc.-PKNU"/>
            <person name="Jang D."/>
            <person name="Oh H.-M."/>
        </authorList>
    </citation>
    <scope>NUCLEOTIDE SEQUENCE [LARGE SCALE GENOMIC DNA]</scope>
    <source>
        <strain evidence="2 3">HL2708#5</strain>
    </source>
</reference>
<evidence type="ECO:0000313" key="2">
    <source>
        <dbReference type="EMBL" id="AVX03310.1"/>
    </source>
</evidence>
<dbReference type="GO" id="GO:0012505">
    <property type="term" value="C:endomembrane system"/>
    <property type="evidence" value="ECO:0007669"/>
    <property type="project" value="TreeGrafter"/>
</dbReference>
<organism evidence="2 3">
    <name type="scientific">Maritalea myrionectae</name>
    <dbReference type="NCBI Taxonomy" id="454601"/>
    <lineage>
        <taxon>Bacteria</taxon>
        <taxon>Pseudomonadati</taxon>
        <taxon>Pseudomonadota</taxon>
        <taxon>Alphaproteobacteria</taxon>
        <taxon>Hyphomicrobiales</taxon>
        <taxon>Devosiaceae</taxon>
        <taxon>Maritalea</taxon>
    </lineage>
</organism>
<dbReference type="Pfam" id="PF01425">
    <property type="entry name" value="Amidase"/>
    <property type="match status" value="1"/>
</dbReference>
<keyword evidence="3" id="KW-1185">Reference proteome</keyword>
<dbReference type="STRING" id="1122213.GCA_000423365_02020"/>
<dbReference type="RefSeq" id="WP_117395000.1">
    <property type="nucleotide sequence ID" value="NZ_CP021330.1"/>
</dbReference>
<accession>A0A2R4MBD0</accession>
<sequence length="461" mass="49710">MSVYTENFHLPTLRHIYADSPDIAREANADIKHQLELRRREIDGDIGAFCVHEDLPNVEFGPLAGLPVTIKDQFHLAGTRLGFGFGQLAKNPSKKDAPALAALRKNGAHFIGRTNMPPLALDFQAVDGAGHRTNNPHDLARTAGGSSGGGAAAVAAGLSLIDIGADLSGSLRIPAHFCGVMSLVPTEGQFSNRGMLLNETAALAHFARPGIIGRSADDLWVMHQFMRGNEDVPPPLSGPSKSDVKLGWLPHGDAHPLGRDVRTVFDQWRANALRQGVQFADVDMDIFAASLRHDFAFLMGYETGGLMPWVARLAARLFGRAAARRSPDFLAQVQKGYARSKSTYKAALQRRDDYIETALSAFGNLDAIITPVTPMPAFEHVQPVQDHNGVRDYDRSFGVDRFSLGYYDALTYYTGAISLLGFPVVTLPLGFTPDGLPVGAQLIGRPNAEEALLAIASGLAL</sequence>
<dbReference type="EMBL" id="CP021330">
    <property type="protein sequence ID" value="AVX03310.1"/>
    <property type="molecule type" value="Genomic_DNA"/>
</dbReference>
<evidence type="ECO:0000313" key="3">
    <source>
        <dbReference type="Proteomes" id="UP000258927"/>
    </source>
</evidence>
<dbReference type="InterPro" id="IPR036928">
    <property type="entry name" value="AS_sf"/>
</dbReference>
<dbReference type="Gene3D" id="3.90.1300.10">
    <property type="entry name" value="Amidase signature (AS) domain"/>
    <property type="match status" value="1"/>
</dbReference>
<dbReference type="KEGG" id="mmyr:MXMO3_00778"/>
<dbReference type="AlphaFoldDB" id="A0A2R4MBD0"/>
<name>A0A2R4MBD0_9HYPH</name>
<dbReference type="PANTHER" id="PTHR43372">
    <property type="entry name" value="FATTY-ACID AMIDE HYDROLASE"/>
    <property type="match status" value="1"/>
</dbReference>
<dbReference type="SUPFAM" id="SSF75304">
    <property type="entry name" value="Amidase signature (AS) enzymes"/>
    <property type="match status" value="1"/>
</dbReference>
<feature type="domain" description="Amidase" evidence="1">
    <location>
        <begin position="59"/>
        <end position="453"/>
    </location>
</feature>
<dbReference type="InterPro" id="IPR052739">
    <property type="entry name" value="FAAH2"/>
</dbReference>
<evidence type="ECO:0000259" key="1">
    <source>
        <dbReference type="Pfam" id="PF01425"/>
    </source>
</evidence>
<protein>
    <submittedName>
        <fullName evidence="2">Asparaginyl-tRNA synthase (Glutamine-hydrolyzing)</fullName>
    </submittedName>
</protein>